<dbReference type="Gene3D" id="1.10.510.10">
    <property type="entry name" value="Transferase(Phosphotransferase) domain 1"/>
    <property type="match status" value="1"/>
</dbReference>
<feature type="repeat" description="TPR" evidence="8">
    <location>
        <begin position="856"/>
        <end position="889"/>
    </location>
</feature>
<feature type="transmembrane region" description="Helical" evidence="11">
    <location>
        <begin position="355"/>
        <end position="377"/>
    </location>
</feature>
<dbReference type="PROSITE" id="PS00107">
    <property type="entry name" value="PROTEIN_KINASE_ATP"/>
    <property type="match status" value="1"/>
</dbReference>
<dbReference type="InterPro" id="IPR008271">
    <property type="entry name" value="Ser/Thr_kinase_AS"/>
</dbReference>
<keyword evidence="6 10" id="KW-0067">ATP-binding</keyword>
<dbReference type="InterPro" id="IPR017441">
    <property type="entry name" value="Protein_kinase_ATP_BS"/>
</dbReference>
<evidence type="ECO:0000256" key="4">
    <source>
        <dbReference type="ARBA" id="ARBA00022741"/>
    </source>
</evidence>
<keyword evidence="2 14" id="KW-0723">Serine/threonine-protein kinase</keyword>
<dbReference type="EC" id="2.7.11.1" evidence="1"/>
<gene>
    <name evidence="14" type="ORF">UABAM_03611</name>
</gene>
<dbReference type="KEGG" id="uam:UABAM_03611"/>
<feature type="binding site" evidence="10">
    <location>
        <position position="99"/>
    </location>
    <ligand>
        <name>ATP</name>
        <dbReference type="ChEBI" id="CHEBI:30616"/>
    </ligand>
</feature>
<evidence type="ECO:0000256" key="1">
    <source>
        <dbReference type="ARBA" id="ARBA00012513"/>
    </source>
</evidence>
<keyword evidence="5 14" id="KW-0418">Kinase</keyword>
<name>A0A5S9INN5_UABAM</name>
<dbReference type="InterPro" id="IPR011009">
    <property type="entry name" value="Kinase-like_dom_sf"/>
</dbReference>
<dbReference type="SUPFAM" id="SSF56112">
    <property type="entry name" value="Protein kinase-like (PK-like)"/>
    <property type="match status" value="1"/>
</dbReference>
<feature type="repeat" description="TPR" evidence="8">
    <location>
        <begin position="649"/>
        <end position="682"/>
    </location>
</feature>
<dbReference type="Gene3D" id="1.25.40.10">
    <property type="entry name" value="Tetratricopeptide repeat domain"/>
    <property type="match status" value="4"/>
</dbReference>
<feature type="repeat" description="TPR" evidence="8">
    <location>
        <begin position="822"/>
        <end position="855"/>
    </location>
</feature>
<dbReference type="PROSITE" id="PS50005">
    <property type="entry name" value="TPR"/>
    <property type="match status" value="5"/>
</dbReference>
<evidence type="ECO:0000256" key="9">
    <source>
        <dbReference type="PROSITE-ProRule" id="PRU01248"/>
    </source>
</evidence>
<keyword evidence="11" id="KW-0472">Membrane</keyword>
<feature type="repeat" description="TPR" evidence="8">
    <location>
        <begin position="754"/>
        <end position="787"/>
    </location>
</feature>
<evidence type="ECO:0000256" key="7">
    <source>
        <dbReference type="ARBA" id="ARBA00022908"/>
    </source>
</evidence>
<dbReference type="Gene3D" id="3.30.200.20">
    <property type="entry name" value="Phosphorylase Kinase, domain 1"/>
    <property type="match status" value="1"/>
</dbReference>
<evidence type="ECO:0000256" key="5">
    <source>
        <dbReference type="ARBA" id="ARBA00022777"/>
    </source>
</evidence>
<keyword evidence="3" id="KW-0808">Transferase</keyword>
<accession>A0A5S9INN5</accession>
<dbReference type="SUPFAM" id="SSF48452">
    <property type="entry name" value="TPR-like"/>
    <property type="match status" value="1"/>
</dbReference>
<dbReference type="InterPro" id="IPR011990">
    <property type="entry name" value="TPR-like_helical_dom_sf"/>
</dbReference>
<evidence type="ECO:0000256" key="8">
    <source>
        <dbReference type="PROSITE-ProRule" id="PRU00339"/>
    </source>
</evidence>
<evidence type="ECO:0000256" key="11">
    <source>
        <dbReference type="SAM" id="Phobius"/>
    </source>
</evidence>
<dbReference type="Pfam" id="PF00069">
    <property type="entry name" value="Pkinase"/>
    <property type="match status" value="1"/>
</dbReference>
<evidence type="ECO:0000256" key="3">
    <source>
        <dbReference type="ARBA" id="ARBA00022679"/>
    </source>
</evidence>
<evidence type="ECO:0000256" key="6">
    <source>
        <dbReference type="ARBA" id="ARBA00022840"/>
    </source>
</evidence>
<dbReference type="Proteomes" id="UP000326354">
    <property type="component" value="Chromosome"/>
</dbReference>
<evidence type="ECO:0000313" key="15">
    <source>
        <dbReference type="Proteomes" id="UP000326354"/>
    </source>
</evidence>
<reference evidence="14 15" key="1">
    <citation type="submission" date="2019-08" db="EMBL/GenBank/DDBJ databases">
        <title>Complete genome sequence of Candidatus Uab amorphum.</title>
        <authorList>
            <person name="Shiratori T."/>
            <person name="Suzuki S."/>
            <person name="Kakizawa Y."/>
            <person name="Ishida K."/>
        </authorList>
    </citation>
    <scope>NUCLEOTIDE SEQUENCE [LARGE SCALE GENOMIC DNA]</scope>
    <source>
        <strain evidence="14 15">SRT547</strain>
    </source>
</reference>
<evidence type="ECO:0000259" key="12">
    <source>
        <dbReference type="PROSITE" id="PS50011"/>
    </source>
</evidence>
<keyword evidence="15" id="KW-1185">Reference proteome</keyword>
<dbReference type="PROSITE" id="PS00108">
    <property type="entry name" value="PROTEIN_KINASE_ST"/>
    <property type="match status" value="1"/>
</dbReference>
<keyword evidence="9" id="KW-0238">DNA-binding</keyword>
<keyword evidence="11" id="KW-0812">Transmembrane</keyword>
<dbReference type="PANTHER" id="PTHR43289:SF6">
    <property type="entry name" value="SERINE_THREONINE-PROTEIN KINASE NEKL-3"/>
    <property type="match status" value="1"/>
</dbReference>
<keyword evidence="8" id="KW-0802">TPR repeat</keyword>
<dbReference type="EMBL" id="AP019860">
    <property type="protein sequence ID" value="BBM85248.1"/>
    <property type="molecule type" value="Genomic_DNA"/>
</dbReference>
<dbReference type="InterPro" id="IPR019734">
    <property type="entry name" value="TPR_rpt"/>
</dbReference>
<dbReference type="InterPro" id="IPR044068">
    <property type="entry name" value="CB"/>
</dbReference>
<dbReference type="RefSeq" id="WP_151969360.1">
    <property type="nucleotide sequence ID" value="NZ_AP019860.1"/>
</dbReference>
<dbReference type="CDD" id="cd14014">
    <property type="entry name" value="STKc_PknB_like"/>
    <property type="match status" value="1"/>
</dbReference>
<dbReference type="PROSITE" id="PS50293">
    <property type="entry name" value="TPR_REGION"/>
    <property type="match status" value="2"/>
</dbReference>
<dbReference type="OrthoDB" id="8532199at2"/>
<sequence>MRPQDNLFIKLSQHMKLITQDQIQEYLEHPQQYNAQPISQFFRDKGYISPSDLQKLQQHIAQSTLKKRYVIFGEIGQGGMGTVYKAFDLLLNKQVAIKKLARPGQENLERFVREIRSVAKLHHPNIIKMYDVINEHGFYFFSMDLVVGHTLAQILEEDLPQEQMIDIFIKIGDAVHYAHRHGIIHRDLKPENIMLNNDLQPIIMDFGLAKEVKNAEKISASGAIIGTPSYMSPEQANASNDLVDERSDVYSLGVMLYEVLTKHLPFSAPQLAHLFIQICSKDPAIPSTLNPSLPSELDRICLKALEKEREKRYQSVADFVDDLMRFKQGKDVRAHMPKKWTRIVRKIKRDKATRVSLIAVVVTIVFLSTAITVWSYWQKSQQTQSLLSQAASIFHNIPDYETLQKYKSKTSKYSLHDAVEKSLYKYRKALSILQQVPQHNDHTLELLFTIEKQMGLIAILIENYMLSELCFAHCKEIDSKKSKVLFQILDSKRKELKNQRIKNLQTIMDKANGQLAPGMIDEYITTILKMPETYIVTDLLRYVSMPSSSSVQKRIAVEALGKIGDRTTKYRDKDAVEWLIFILKNTNVKQEEQLVETIIWSLGRLRDARANEVVYWARRIFGGNSPLYWRTKLPYSWIPIDNTKKPNTIEALFMRGAQKMDNKNYEGAIVDFTAAIAIEPNPQLLLARASAYEATQKYENALADYSQILTSYRHKKIFAADVYNKRAILFTKQKKYENALRDFNRSVALNPQESLYYSNRGFFFFTHKKLDLALKDFTEAIRRNKNSFTAHSNRSRVYFAKYMWHHAIHDLNQVLRINPRWAGAYVDRGYAYEKIGNTQKAVENYFLALKENPNMKEAYSNLGEVYYRQGNIKKALEMYRKTISIDKNFGPVYYQLARIYEDKKMWNKAIENYSTALRSNHIKDPGLIHKERALVYKKLRLYQHAVSDWKKYLQINPQSIDREEIQQYIDKYSK</sequence>
<dbReference type="PROSITE" id="PS50011">
    <property type="entry name" value="PROTEIN_KINASE_DOM"/>
    <property type="match status" value="1"/>
</dbReference>
<dbReference type="AlphaFoldDB" id="A0A5S9INN5"/>
<dbReference type="Pfam" id="PF13181">
    <property type="entry name" value="TPR_8"/>
    <property type="match status" value="3"/>
</dbReference>
<dbReference type="Pfam" id="PF00515">
    <property type="entry name" value="TPR_1"/>
    <property type="match status" value="1"/>
</dbReference>
<feature type="repeat" description="TPR" evidence="8">
    <location>
        <begin position="720"/>
        <end position="753"/>
    </location>
</feature>
<evidence type="ECO:0000259" key="13">
    <source>
        <dbReference type="PROSITE" id="PS51900"/>
    </source>
</evidence>
<protein>
    <recommendedName>
        <fullName evidence="1">non-specific serine/threonine protein kinase</fullName>
        <ecNumber evidence="1">2.7.11.1</ecNumber>
    </recommendedName>
</protein>
<dbReference type="GO" id="GO:0005524">
    <property type="term" value="F:ATP binding"/>
    <property type="evidence" value="ECO:0007669"/>
    <property type="project" value="UniProtKB-UniRule"/>
</dbReference>
<feature type="domain" description="Core-binding (CB)" evidence="13">
    <location>
        <begin position="904"/>
        <end position="974"/>
    </location>
</feature>
<proteinExistence type="predicted"/>
<evidence type="ECO:0000313" key="14">
    <source>
        <dbReference type="EMBL" id="BBM85248.1"/>
    </source>
</evidence>
<feature type="domain" description="Protein kinase" evidence="12">
    <location>
        <begin position="69"/>
        <end position="324"/>
    </location>
</feature>
<dbReference type="GO" id="GO:0003677">
    <property type="term" value="F:DNA binding"/>
    <property type="evidence" value="ECO:0007669"/>
    <property type="project" value="UniProtKB-UniRule"/>
</dbReference>
<evidence type="ECO:0000256" key="10">
    <source>
        <dbReference type="PROSITE-ProRule" id="PRU10141"/>
    </source>
</evidence>
<keyword evidence="7" id="KW-0229">DNA integration</keyword>
<dbReference type="PROSITE" id="PS51900">
    <property type="entry name" value="CB"/>
    <property type="match status" value="1"/>
</dbReference>
<keyword evidence="11" id="KW-1133">Transmembrane helix</keyword>
<dbReference type="FunFam" id="1.10.510.10:FF:000021">
    <property type="entry name" value="Serine/threonine protein kinase"/>
    <property type="match status" value="1"/>
</dbReference>
<organism evidence="14 15">
    <name type="scientific">Uabimicrobium amorphum</name>
    <dbReference type="NCBI Taxonomy" id="2596890"/>
    <lineage>
        <taxon>Bacteria</taxon>
        <taxon>Pseudomonadati</taxon>
        <taxon>Planctomycetota</taxon>
        <taxon>Candidatus Uabimicrobiia</taxon>
        <taxon>Candidatus Uabimicrobiales</taxon>
        <taxon>Candidatus Uabimicrobiaceae</taxon>
        <taxon>Candidatus Uabimicrobium</taxon>
    </lineage>
</organism>
<keyword evidence="4 10" id="KW-0547">Nucleotide-binding</keyword>
<dbReference type="GO" id="GO:0004674">
    <property type="term" value="F:protein serine/threonine kinase activity"/>
    <property type="evidence" value="ECO:0007669"/>
    <property type="project" value="UniProtKB-KW"/>
</dbReference>
<dbReference type="PANTHER" id="PTHR43289">
    <property type="entry name" value="MITOGEN-ACTIVATED PROTEIN KINASE KINASE KINASE 20-RELATED"/>
    <property type="match status" value="1"/>
</dbReference>
<dbReference type="SMART" id="SM00220">
    <property type="entry name" value="S_TKc"/>
    <property type="match status" value="1"/>
</dbReference>
<evidence type="ECO:0000256" key="2">
    <source>
        <dbReference type="ARBA" id="ARBA00022527"/>
    </source>
</evidence>
<dbReference type="InterPro" id="IPR000719">
    <property type="entry name" value="Prot_kinase_dom"/>
</dbReference>
<dbReference type="GO" id="GO:0015074">
    <property type="term" value="P:DNA integration"/>
    <property type="evidence" value="ECO:0007669"/>
    <property type="project" value="UniProtKB-KW"/>
</dbReference>
<dbReference type="SMART" id="SM00028">
    <property type="entry name" value="TPR"/>
    <property type="match status" value="9"/>
</dbReference>